<accession>A0A941IGF3</accession>
<gene>
    <name evidence="2" type="ORF">KDK95_07085</name>
</gene>
<dbReference type="Proteomes" id="UP000676325">
    <property type="component" value="Unassembled WGS sequence"/>
</dbReference>
<name>A0A941IGF3_9ACTN</name>
<feature type="region of interest" description="Disordered" evidence="1">
    <location>
        <begin position="1"/>
        <end position="28"/>
    </location>
</feature>
<dbReference type="InterPro" id="IPR021555">
    <property type="entry name" value="DUF3000"/>
</dbReference>
<evidence type="ECO:0000313" key="3">
    <source>
        <dbReference type="Proteomes" id="UP000676325"/>
    </source>
</evidence>
<reference evidence="2" key="1">
    <citation type="submission" date="2021-04" db="EMBL/GenBank/DDBJ databases">
        <title>Genome based classification of Actinospica acidithermotolerans sp. nov., an actinobacterium isolated from an Indonesian hot spring.</title>
        <authorList>
            <person name="Kusuma A.B."/>
            <person name="Putra K.E."/>
            <person name="Nafisah S."/>
            <person name="Loh J."/>
            <person name="Nouioui I."/>
            <person name="Goodfellow M."/>
        </authorList>
    </citation>
    <scope>NUCLEOTIDE SEQUENCE</scope>
    <source>
        <strain evidence="2">MGRD01-02</strain>
    </source>
</reference>
<keyword evidence="3" id="KW-1185">Reference proteome</keyword>
<dbReference type="RefSeq" id="WP_212517214.1">
    <property type="nucleotide sequence ID" value="NZ_JAGSOH010000012.1"/>
</dbReference>
<sequence>MAQHPHPLTPHRAQVAEAPSGGAGPATPEVFAAAVGGIGALRPRPGLEFEPLPAPRRLATHSHAVSVSASEQREGGEVELGSGRFVLLYEPAGHEEWLGSWRCVTLLEAELEPEIAEDPLVADVAWSWLREALSGLNYAALGGTVSRCASSGYGELADQGTSMSVELRASWSPLPPLDASIPGGPAVQRAAAAAGRARWSAQEAGPGLAAHVEAWSQCLATAVGMPPELAGIARLPRVGG</sequence>
<proteinExistence type="predicted"/>
<protein>
    <submittedName>
        <fullName evidence="2">DUF3000 family protein</fullName>
    </submittedName>
</protein>
<organism evidence="2 3">
    <name type="scientific">Actinospica acidithermotolerans</name>
    <dbReference type="NCBI Taxonomy" id="2828514"/>
    <lineage>
        <taxon>Bacteria</taxon>
        <taxon>Bacillati</taxon>
        <taxon>Actinomycetota</taxon>
        <taxon>Actinomycetes</taxon>
        <taxon>Catenulisporales</taxon>
        <taxon>Actinospicaceae</taxon>
        <taxon>Actinospica</taxon>
    </lineage>
</organism>
<dbReference type="Pfam" id="PF11452">
    <property type="entry name" value="DUF3000"/>
    <property type="match status" value="1"/>
</dbReference>
<evidence type="ECO:0000256" key="1">
    <source>
        <dbReference type="SAM" id="MobiDB-lite"/>
    </source>
</evidence>
<dbReference type="AlphaFoldDB" id="A0A941IGF3"/>
<evidence type="ECO:0000313" key="2">
    <source>
        <dbReference type="EMBL" id="MBR7826064.1"/>
    </source>
</evidence>
<dbReference type="EMBL" id="JAGSOH010000012">
    <property type="protein sequence ID" value="MBR7826064.1"/>
    <property type="molecule type" value="Genomic_DNA"/>
</dbReference>
<comment type="caution">
    <text evidence="2">The sequence shown here is derived from an EMBL/GenBank/DDBJ whole genome shotgun (WGS) entry which is preliminary data.</text>
</comment>